<dbReference type="PROSITE" id="PS51257">
    <property type="entry name" value="PROKAR_LIPOPROTEIN"/>
    <property type="match status" value="1"/>
</dbReference>
<gene>
    <name evidence="9" type="ORF">SAMN06265360_11368</name>
</gene>
<keyword evidence="10" id="KW-1185">Reference proteome</keyword>
<evidence type="ECO:0000256" key="2">
    <source>
        <dbReference type="ARBA" id="ARBA00007935"/>
    </source>
</evidence>
<dbReference type="PANTHER" id="PTHR30472">
    <property type="entry name" value="FERRIC ENTEROBACTIN TRANSPORT SYSTEM PERMEASE PROTEIN"/>
    <property type="match status" value="1"/>
</dbReference>
<feature type="transmembrane region" description="Helical" evidence="8">
    <location>
        <begin position="128"/>
        <end position="149"/>
    </location>
</feature>
<keyword evidence="3" id="KW-0813">Transport</keyword>
<evidence type="ECO:0000256" key="8">
    <source>
        <dbReference type="SAM" id="Phobius"/>
    </source>
</evidence>
<dbReference type="Gene3D" id="1.10.3470.10">
    <property type="entry name" value="ABC transporter involved in vitamin B12 uptake, BtuC"/>
    <property type="match status" value="2"/>
</dbReference>
<dbReference type="PANTHER" id="PTHR30472:SF37">
    <property type="entry name" value="FE(3+) DICITRATE TRANSPORT SYSTEM PERMEASE PROTEIN FECD-RELATED"/>
    <property type="match status" value="1"/>
</dbReference>
<keyword evidence="6 8" id="KW-1133">Transmembrane helix</keyword>
<accession>A0A238Y2J1</accession>
<comment type="subcellular location">
    <subcellularLocation>
        <location evidence="1">Cell membrane</location>
        <topology evidence="1">Multi-pass membrane protein</topology>
    </subcellularLocation>
</comment>
<feature type="transmembrane region" description="Helical" evidence="8">
    <location>
        <begin position="471"/>
        <end position="492"/>
    </location>
</feature>
<feature type="transmembrane region" description="Helical" evidence="8">
    <location>
        <begin position="544"/>
        <end position="564"/>
    </location>
</feature>
<dbReference type="GO" id="GO:0005886">
    <property type="term" value="C:plasma membrane"/>
    <property type="evidence" value="ECO:0007669"/>
    <property type="project" value="UniProtKB-SubCell"/>
</dbReference>
<evidence type="ECO:0000313" key="10">
    <source>
        <dbReference type="Proteomes" id="UP000198348"/>
    </source>
</evidence>
<dbReference type="Pfam" id="PF01032">
    <property type="entry name" value="FecCD"/>
    <property type="match status" value="2"/>
</dbReference>
<feature type="transmembrane region" description="Helical" evidence="8">
    <location>
        <begin position="649"/>
        <end position="674"/>
    </location>
</feature>
<feature type="transmembrane region" description="Helical" evidence="8">
    <location>
        <begin position="625"/>
        <end position="643"/>
    </location>
</feature>
<feature type="transmembrane region" description="Helical" evidence="8">
    <location>
        <begin position="12"/>
        <end position="35"/>
    </location>
</feature>
<proteinExistence type="inferred from homology"/>
<name>A0A238Y2J1_9PSEU</name>
<feature type="transmembrane region" description="Helical" evidence="8">
    <location>
        <begin position="414"/>
        <end position="434"/>
    </location>
</feature>
<feature type="transmembrane region" description="Helical" evidence="8">
    <location>
        <begin position="359"/>
        <end position="378"/>
    </location>
</feature>
<dbReference type="InterPro" id="IPR037294">
    <property type="entry name" value="ABC_BtuC-like"/>
</dbReference>
<evidence type="ECO:0000313" key="9">
    <source>
        <dbReference type="EMBL" id="SNR65220.1"/>
    </source>
</evidence>
<keyword evidence="5 8" id="KW-0812">Transmembrane</keyword>
<dbReference type="CDD" id="cd06550">
    <property type="entry name" value="TM_ABC_iron-siderophores_like"/>
    <property type="match status" value="2"/>
</dbReference>
<keyword evidence="7 8" id="KW-0472">Membrane</keyword>
<evidence type="ECO:0000256" key="3">
    <source>
        <dbReference type="ARBA" id="ARBA00022448"/>
    </source>
</evidence>
<feature type="transmembrane region" description="Helical" evidence="8">
    <location>
        <begin position="318"/>
        <end position="338"/>
    </location>
</feature>
<evidence type="ECO:0000256" key="4">
    <source>
        <dbReference type="ARBA" id="ARBA00022475"/>
    </source>
</evidence>
<protein>
    <submittedName>
        <fullName evidence="9">Iron complex transport system permease protein</fullName>
    </submittedName>
</protein>
<feature type="transmembrane region" description="Helical" evidence="8">
    <location>
        <begin position="100"/>
        <end position="121"/>
    </location>
</feature>
<feature type="transmembrane region" description="Helical" evidence="8">
    <location>
        <begin position="584"/>
        <end position="613"/>
    </location>
</feature>
<evidence type="ECO:0000256" key="1">
    <source>
        <dbReference type="ARBA" id="ARBA00004651"/>
    </source>
</evidence>
<dbReference type="EMBL" id="FZNW01000013">
    <property type="protein sequence ID" value="SNR65220.1"/>
    <property type="molecule type" value="Genomic_DNA"/>
</dbReference>
<feature type="transmembrane region" description="Helical" evidence="8">
    <location>
        <begin position="446"/>
        <end position="464"/>
    </location>
</feature>
<dbReference type="SUPFAM" id="SSF81345">
    <property type="entry name" value="ABC transporter involved in vitamin B12 uptake, BtuC"/>
    <property type="match status" value="2"/>
</dbReference>
<evidence type="ECO:0000256" key="7">
    <source>
        <dbReference type="ARBA" id="ARBA00023136"/>
    </source>
</evidence>
<evidence type="ECO:0000256" key="5">
    <source>
        <dbReference type="ARBA" id="ARBA00022692"/>
    </source>
</evidence>
<dbReference type="GO" id="GO:0022857">
    <property type="term" value="F:transmembrane transporter activity"/>
    <property type="evidence" value="ECO:0007669"/>
    <property type="project" value="InterPro"/>
</dbReference>
<sequence length="680" mass="67072">MLKAKRAPLRRPPVLLVGGAAACALIAVTVVHLGIGASGVGIPEIAGVLAGNPDPHTEAMLWGSRIPRTLAGLVAGAALGTSGSLIQGVTRNPLAAPDTLGINAGAYLAVVAVAFTGLDVGLLAGGGVAFVGGLAAMVVVYLLTVGGVLTPGRVLLAGAAVTLAGLATADFLQILDENSTRGLYFWGQGSLLQTGIERPLAFGAVVLCALLLTPSLARPIDLISLGDETAESLGVRVGRVRPAALLLAVVLSAAAVSVAGPVAFVGLVAAVGVRMLGVGGHAARLPIAGLFGAALVLAADAGAQLVLPPSAGYGELPVGVVTALIGGPVFVLLARRIVTGDADVGAAVTAIRPLATRNYAVVVGLCLAVLAAVIVVGLRIGDVHVGWGELAAVLSGAGDSLARDVIAYRLPRILVAALAGACLAAAGAAVQAVVRNPLAEPNLIGVTQGAAVGAVLMIVVVPGAPAAALPLAAVVGGVLAIALVTLIARAGGGLDPTRVVLVGLGCSYTGSALVQMMVVGAHMNLSAALTWLSGSTYARDLSVLGWLIAPILVGLLLVVSARPVDMLTLGTDLPRAFGLALGRARILILGSAALLASGAAAVVGTVGFVGLVAPHLARRIVGSSTVRLVPTAALLGAILVVTADGLGRALLAPLEIPVGVVTALVGAPYLIWLLRRRSSG</sequence>
<keyword evidence="4" id="KW-1003">Cell membrane</keyword>
<dbReference type="GO" id="GO:0033214">
    <property type="term" value="P:siderophore-iron import into cell"/>
    <property type="evidence" value="ECO:0007669"/>
    <property type="project" value="TreeGrafter"/>
</dbReference>
<dbReference type="AlphaFoldDB" id="A0A238Y2J1"/>
<evidence type="ECO:0000256" key="6">
    <source>
        <dbReference type="ARBA" id="ARBA00022989"/>
    </source>
</evidence>
<reference evidence="9 10" key="1">
    <citation type="submission" date="2017-06" db="EMBL/GenBank/DDBJ databases">
        <authorList>
            <person name="Kim H.J."/>
            <person name="Triplett B.A."/>
        </authorList>
    </citation>
    <scope>NUCLEOTIDE SEQUENCE [LARGE SCALE GENOMIC DNA]</scope>
    <source>
        <strain evidence="9 10">DSM 45207</strain>
    </source>
</reference>
<comment type="similarity">
    <text evidence="2">Belongs to the binding-protein-dependent transport system permease family. FecCD subfamily.</text>
</comment>
<feature type="transmembrane region" description="Helical" evidence="8">
    <location>
        <begin position="155"/>
        <end position="175"/>
    </location>
</feature>
<dbReference type="RefSeq" id="WP_089302023.1">
    <property type="nucleotide sequence ID" value="NZ_FZNW01000013.1"/>
</dbReference>
<feature type="transmembrane region" description="Helical" evidence="8">
    <location>
        <begin position="243"/>
        <end position="273"/>
    </location>
</feature>
<dbReference type="OrthoDB" id="9782305at2"/>
<dbReference type="InterPro" id="IPR000522">
    <property type="entry name" value="ABC_transptr_permease_BtuC"/>
</dbReference>
<dbReference type="Proteomes" id="UP000198348">
    <property type="component" value="Unassembled WGS sequence"/>
</dbReference>
<organism evidence="9 10">
    <name type="scientific">Haloechinothrix alba</name>
    <dbReference type="NCBI Taxonomy" id="664784"/>
    <lineage>
        <taxon>Bacteria</taxon>
        <taxon>Bacillati</taxon>
        <taxon>Actinomycetota</taxon>
        <taxon>Actinomycetes</taxon>
        <taxon>Pseudonocardiales</taxon>
        <taxon>Pseudonocardiaceae</taxon>
        <taxon>Haloechinothrix</taxon>
    </lineage>
</organism>
<feature type="transmembrane region" description="Helical" evidence="8">
    <location>
        <begin position="285"/>
        <end position="306"/>
    </location>
</feature>